<organism evidence="2">
    <name type="scientific">Panicum hallii</name>
    <dbReference type="NCBI Taxonomy" id="206008"/>
    <lineage>
        <taxon>Eukaryota</taxon>
        <taxon>Viridiplantae</taxon>
        <taxon>Streptophyta</taxon>
        <taxon>Embryophyta</taxon>
        <taxon>Tracheophyta</taxon>
        <taxon>Spermatophyta</taxon>
        <taxon>Magnoliopsida</taxon>
        <taxon>Liliopsida</taxon>
        <taxon>Poales</taxon>
        <taxon>Poaceae</taxon>
        <taxon>PACMAD clade</taxon>
        <taxon>Panicoideae</taxon>
        <taxon>Panicodae</taxon>
        <taxon>Paniceae</taxon>
        <taxon>Panicinae</taxon>
        <taxon>Panicum</taxon>
        <taxon>Panicum sect. Panicum</taxon>
    </lineage>
</organism>
<feature type="region of interest" description="Disordered" evidence="1">
    <location>
        <begin position="121"/>
        <end position="165"/>
    </location>
</feature>
<feature type="compositionally biased region" description="Low complexity" evidence="1">
    <location>
        <begin position="7"/>
        <end position="26"/>
    </location>
</feature>
<name>A0A2T8KT69_9POAL</name>
<feature type="compositionally biased region" description="Basic residues" evidence="1">
    <location>
        <begin position="122"/>
        <end position="139"/>
    </location>
</feature>
<protein>
    <submittedName>
        <fullName evidence="2">Uncharacterized protein</fullName>
    </submittedName>
</protein>
<dbReference type="Proteomes" id="UP000243499">
    <property type="component" value="Chromosome 2"/>
</dbReference>
<proteinExistence type="predicted"/>
<reference evidence="2" key="1">
    <citation type="submission" date="2018-04" db="EMBL/GenBank/DDBJ databases">
        <title>WGS assembly of Panicum hallii.</title>
        <authorList>
            <person name="Lovell J."/>
            <person name="Jenkins J."/>
            <person name="Lowry D."/>
            <person name="Mamidi S."/>
            <person name="Sreedasyam A."/>
            <person name="Weng X."/>
            <person name="Barry K."/>
            <person name="Bonette J."/>
            <person name="Campitelli B."/>
            <person name="Daum C."/>
            <person name="Gordon S."/>
            <person name="Gould B."/>
            <person name="Lipzen A."/>
            <person name="Macqueen A."/>
            <person name="Palacio-Mejia J."/>
            <person name="Plott C."/>
            <person name="Shakirov E."/>
            <person name="Shu S."/>
            <person name="Yoshinaga Y."/>
            <person name="Zane M."/>
            <person name="Rokhsar D."/>
            <person name="Grimwood J."/>
            <person name="Schmutz J."/>
            <person name="Juenger T."/>
        </authorList>
    </citation>
    <scope>NUCLEOTIDE SEQUENCE [LARGE SCALE GENOMIC DNA]</scope>
    <source>
        <strain evidence="2">FIL2</strain>
    </source>
</reference>
<feature type="compositionally biased region" description="Basic residues" evidence="1">
    <location>
        <begin position="36"/>
        <end position="46"/>
    </location>
</feature>
<gene>
    <name evidence="2" type="ORF">PAHAL_2G480300</name>
</gene>
<evidence type="ECO:0000256" key="1">
    <source>
        <dbReference type="SAM" id="MobiDB-lite"/>
    </source>
</evidence>
<feature type="region of interest" description="Disordered" evidence="1">
    <location>
        <begin position="1"/>
        <end position="49"/>
    </location>
</feature>
<dbReference type="Gramene" id="PVH65383">
    <property type="protein sequence ID" value="PVH65383"/>
    <property type="gene ID" value="PAHAL_2G480300"/>
</dbReference>
<accession>A0A2T8KT69</accession>
<dbReference type="EMBL" id="CM008047">
    <property type="protein sequence ID" value="PVH65383.1"/>
    <property type="molecule type" value="Genomic_DNA"/>
</dbReference>
<evidence type="ECO:0000313" key="2">
    <source>
        <dbReference type="EMBL" id="PVH65383.1"/>
    </source>
</evidence>
<sequence>MTNVVGTSSCTPAPCPSSSTTSSTRAPPRRDPSRSWRPHRRTRCGGRSRTCSARTTACTSKCSRVRGGVRGAGARDAVPVGALDVVRRLARLLTSMSELTLPATELRRLWHAAMRAKVQNQGRRRWGYARGRRPSRKPRTPPARHLAHPPGHARCTSPARHTSLEKPRKLFSPRHNCCLQDVGQNALMPTWQHLKLRKAGGVRPWWCKFIAEQRPPGTQGESQRWRKCATQVHCREQRPLALRYDDSQRNKYNYAASNFRKYWIPVQPVEPTPLLGSAELKDMVKWLHNGTEQTHTVLRLPFSIDI</sequence>
<dbReference type="AlphaFoldDB" id="A0A2T8KT69"/>